<organism evidence="2 3">
    <name type="scientific">Saprolegnia parasitica (strain CBS 223.65)</name>
    <dbReference type="NCBI Taxonomy" id="695850"/>
    <lineage>
        <taxon>Eukaryota</taxon>
        <taxon>Sar</taxon>
        <taxon>Stramenopiles</taxon>
        <taxon>Oomycota</taxon>
        <taxon>Saprolegniomycetes</taxon>
        <taxon>Saprolegniales</taxon>
        <taxon>Saprolegniaceae</taxon>
        <taxon>Saprolegnia</taxon>
    </lineage>
</organism>
<dbReference type="EMBL" id="KK583387">
    <property type="protein sequence ID" value="KDO18873.1"/>
    <property type="molecule type" value="Genomic_DNA"/>
</dbReference>
<proteinExistence type="predicted"/>
<name>A0A067BL02_SAPPC</name>
<keyword evidence="3" id="KW-1185">Reference proteome</keyword>
<evidence type="ECO:0000313" key="3">
    <source>
        <dbReference type="Proteomes" id="UP000030745"/>
    </source>
</evidence>
<dbReference type="Proteomes" id="UP000030745">
    <property type="component" value="Unassembled WGS sequence"/>
</dbReference>
<dbReference type="AlphaFoldDB" id="A0A067BL02"/>
<protein>
    <submittedName>
        <fullName evidence="2">Uncharacterized protein</fullName>
    </submittedName>
</protein>
<feature type="signal peptide" evidence="1">
    <location>
        <begin position="1"/>
        <end position="19"/>
    </location>
</feature>
<evidence type="ECO:0000313" key="2">
    <source>
        <dbReference type="EMBL" id="KDO18873.1"/>
    </source>
</evidence>
<dbReference type="GeneID" id="24137405"/>
<keyword evidence="1" id="KW-0732">Signal</keyword>
<reference evidence="2 3" key="1">
    <citation type="journal article" date="2013" name="PLoS Genet.">
        <title>Distinctive expansion of potential virulence genes in the genome of the oomycete fish pathogen Saprolegnia parasitica.</title>
        <authorList>
            <person name="Jiang R.H."/>
            <person name="de Bruijn I."/>
            <person name="Haas B.J."/>
            <person name="Belmonte R."/>
            <person name="Lobach L."/>
            <person name="Christie J."/>
            <person name="van den Ackerveken G."/>
            <person name="Bottin A."/>
            <person name="Bulone V."/>
            <person name="Diaz-Moreno S.M."/>
            <person name="Dumas B."/>
            <person name="Fan L."/>
            <person name="Gaulin E."/>
            <person name="Govers F."/>
            <person name="Grenville-Briggs L.J."/>
            <person name="Horner N.R."/>
            <person name="Levin J.Z."/>
            <person name="Mammella M."/>
            <person name="Meijer H.J."/>
            <person name="Morris P."/>
            <person name="Nusbaum C."/>
            <person name="Oome S."/>
            <person name="Phillips A.J."/>
            <person name="van Rooyen D."/>
            <person name="Rzeszutek E."/>
            <person name="Saraiva M."/>
            <person name="Secombes C.J."/>
            <person name="Seidl M.F."/>
            <person name="Snel B."/>
            <person name="Stassen J.H."/>
            <person name="Sykes S."/>
            <person name="Tripathy S."/>
            <person name="van den Berg H."/>
            <person name="Vega-Arreguin J.C."/>
            <person name="Wawra S."/>
            <person name="Young S.K."/>
            <person name="Zeng Q."/>
            <person name="Dieguez-Uribeondo J."/>
            <person name="Russ C."/>
            <person name="Tyler B.M."/>
            <person name="van West P."/>
        </authorList>
    </citation>
    <scope>NUCLEOTIDE SEQUENCE [LARGE SCALE GENOMIC DNA]</scope>
    <source>
        <strain evidence="2 3">CBS 223.65</strain>
    </source>
</reference>
<feature type="chain" id="PRO_5001633495" evidence="1">
    <location>
        <begin position="20"/>
        <end position="317"/>
    </location>
</feature>
<dbReference type="OrthoDB" id="2430314at2759"/>
<dbReference type="KEGG" id="spar:SPRG_15701"/>
<sequence>MVALSALGALLLAANLTSFDPSTDRPSANDMAKTIFVVRADLSGGRFASAKPVSNVTFPVADPASTVYITFDSASKAVNAVMPPKAITNFVYALIFSYSGGPRVCDAMAGSASKLNASVELQYADGSSGRTSSAKWSSASTLAAWTLQCNLKARTAAVSFRLGFTRREYMRLHPSSTMERCGDSIYPSKIDPSVNVAFTAPNGTWEQQTIADDATLFFVYKVPLSGPMLNAAAALEVPPVLTRSYVAQPPRTSILTGALFVQELVKSPNPTRFHRVARMSEPTFLLLEKVLIAIYIYSGSSSRLAPERSQHSGEKTI</sequence>
<gene>
    <name evidence="2" type="ORF">SPRG_15701</name>
</gene>
<accession>A0A067BL02</accession>
<dbReference type="OMA" id="ANDMAKT"/>
<evidence type="ECO:0000256" key="1">
    <source>
        <dbReference type="SAM" id="SignalP"/>
    </source>
</evidence>
<dbReference type="VEuPathDB" id="FungiDB:SPRG_15701"/>
<dbReference type="RefSeq" id="XP_012210427.1">
    <property type="nucleotide sequence ID" value="XM_012355037.1"/>
</dbReference>